<dbReference type="AlphaFoldDB" id="A0AAD9UK73"/>
<organism evidence="1 2">
    <name type="scientific">Ridgeia piscesae</name>
    <name type="common">Tubeworm</name>
    <dbReference type="NCBI Taxonomy" id="27915"/>
    <lineage>
        <taxon>Eukaryota</taxon>
        <taxon>Metazoa</taxon>
        <taxon>Spiralia</taxon>
        <taxon>Lophotrochozoa</taxon>
        <taxon>Annelida</taxon>
        <taxon>Polychaeta</taxon>
        <taxon>Sedentaria</taxon>
        <taxon>Canalipalpata</taxon>
        <taxon>Sabellida</taxon>
        <taxon>Siboglinidae</taxon>
        <taxon>Ridgeia</taxon>
    </lineage>
</organism>
<evidence type="ECO:0000313" key="2">
    <source>
        <dbReference type="Proteomes" id="UP001209878"/>
    </source>
</evidence>
<sequence>MVQLYYYERRGDCCRKILQHDGYPSRVLLFPYEGWARPAVTSYWLIKRPWWGGRRCRVVEVRGMHKYKAKGKMKSLGTGAMLITGTFKDRADPDFQLVLSSDVTDADFELGYCMTGVVERGSKKDGRMEVSHFAMIKRKGY</sequence>
<dbReference type="EMBL" id="JAODUO010000031">
    <property type="protein sequence ID" value="KAK2192401.1"/>
    <property type="molecule type" value="Genomic_DNA"/>
</dbReference>
<proteinExistence type="predicted"/>
<gene>
    <name evidence="1" type="ORF">NP493_30g03000</name>
</gene>
<name>A0AAD9UK73_RIDPI</name>
<reference evidence="1" key="1">
    <citation type="journal article" date="2023" name="Mol. Biol. Evol.">
        <title>Third-Generation Sequencing Reveals the Adaptive Role of the Epigenome in Three Deep-Sea Polychaetes.</title>
        <authorList>
            <person name="Perez M."/>
            <person name="Aroh O."/>
            <person name="Sun Y."/>
            <person name="Lan Y."/>
            <person name="Juniper S.K."/>
            <person name="Young C.R."/>
            <person name="Angers B."/>
            <person name="Qian P.Y."/>
        </authorList>
    </citation>
    <scope>NUCLEOTIDE SEQUENCE</scope>
    <source>
        <strain evidence="1">R07B-5</strain>
    </source>
</reference>
<evidence type="ECO:0000313" key="1">
    <source>
        <dbReference type="EMBL" id="KAK2192401.1"/>
    </source>
</evidence>
<dbReference type="Proteomes" id="UP001209878">
    <property type="component" value="Unassembled WGS sequence"/>
</dbReference>
<protein>
    <submittedName>
        <fullName evidence="1">Uncharacterized protein</fullName>
    </submittedName>
</protein>
<keyword evidence="2" id="KW-1185">Reference proteome</keyword>
<comment type="caution">
    <text evidence="1">The sequence shown here is derived from an EMBL/GenBank/DDBJ whole genome shotgun (WGS) entry which is preliminary data.</text>
</comment>
<accession>A0AAD9UK73</accession>